<dbReference type="Proteomes" id="UP001206128">
    <property type="component" value="Unassembled WGS sequence"/>
</dbReference>
<evidence type="ECO:0000256" key="1">
    <source>
        <dbReference type="SAM" id="MobiDB-lite"/>
    </source>
</evidence>
<dbReference type="RefSeq" id="WP_253766621.1">
    <property type="nucleotide sequence ID" value="NZ_JAMTCK010000001.1"/>
</dbReference>
<accession>A0AAE3G8Q0</accession>
<name>A0AAE3G8Q0_9PSEU</name>
<reference evidence="2" key="1">
    <citation type="submission" date="2022-06" db="EMBL/GenBank/DDBJ databases">
        <title>Genomic Encyclopedia of Archaeal and Bacterial Type Strains, Phase II (KMG-II): from individual species to whole genera.</title>
        <authorList>
            <person name="Goeker M."/>
        </authorList>
    </citation>
    <scope>NUCLEOTIDE SEQUENCE</scope>
    <source>
        <strain evidence="2">DSM 43935</strain>
    </source>
</reference>
<feature type="region of interest" description="Disordered" evidence="1">
    <location>
        <begin position="1"/>
        <end position="161"/>
    </location>
</feature>
<dbReference type="AlphaFoldDB" id="A0AAE3G8Q0"/>
<evidence type="ECO:0008006" key="4">
    <source>
        <dbReference type="Google" id="ProtNLM"/>
    </source>
</evidence>
<sequence>MSSNDDTDVPITPPQDTGLPDQVERDPAALNSAEDLDEDRLRLDPLEEGLDPPERWSEAQRYGTTDYEQSHRESLEQRLAEEEPEVTAPPEPPDETSGADELDEPVDSAASVEDVADVTDVDPSLLDVPPERANDEAIRRGQAADEGGSVAEAARTPDEPE</sequence>
<feature type="compositionally biased region" description="Acidic residues" evidence="1">
    <location>
        <begin position="92"/>
        <end position="106"/>
    </location>
</feature>
<organism evidence="2 3">
    <name type="scientific">Goodfellowiella coeruleoviolacea</name>
    <dbReference type="NCBI Taxonomy" id="334858"/>
    <lineage>
        <taxon>Bacteria</taxon>
        <taxon>Bacillati</taxon>
        <taxon>Actinomycetota</taxon>
        <taxon>Actinomycetes</taxon>
        <taxon>Pseudonocardiales</taxon>
        <taxon>Pseudonocardiaceae</taxon>
        <taxon>Goodfellowiella</taxon>
    </lineage>
</organism>
<protein>
    <recommendedName>
        <fullName evidence="4">DUF5709 domain-containing protein</fullName>
    </recommendedName>
</protein>
<keyword evidence="3" id="KW-1185">Reference proteome</keyword>
<feature type="compositionally biased region" description="Basic and acidic residues" evidence="1">
    <location>
        <begin position="68"/>
        <end position="81"/>
    </location>
</feature>
<dbReference type="EMBL" id="JAMTCK010000001">
    <property type="protein sequence ID" value="MCP2163727.1"/>
    <property type="molecule type" value="Genomic_DNA"/>
</dbReference>
<feature type="compositionally biased region" description="Basic and acidic residues" evidence="1">
    <location>
        <begin position="129"/>
        <end position="143"/>
    </location>
</feature>
<gene>
    <name evidence="2" type="ORF">LX83_000567</name>
</gene>
<evidence type="ECO:0000313" key="2">
    <source>
        <dbReference type="EMBL" id="MCP2163727.1"/>
    </source>
</evidence>
<comment type="caution">
    <text evidence="2">The sequence shown here is derived from an EMBL/GenBank/DDBJ whole genome shotgun (WGS) entry which is preliminary data.</text>
</comment>
<evidence type="ECO:0000313" key="3">
    <source>
        <dbReference type="Proteomes" id="UP001206128"/>
    </source>
</evidence>
<proteinExistence type="predicted"/>